<keyword evidence="8 9" id="KW-0472">Membrane</keyword>
<evidence type="ECO:0000256" key="9">
    <source>
        <dbReference type="HAMAP-Rule" id="MF_01463"/>
    </source>
</evidence>
<evidence type="ECO:0000259" key="11">
    <source>
        <dbReference type="Pfam" id="PF21760"/>
    </source>
</evidence>
<feature type="domain" description="Protein export membrane protein SecD/SecF C-terminal" evidence="10">
    <location>
        <begin position="305"/>
        <end position="474"/>
    </location>
</feature>
<feature type="transmembrane region" description="Helical" evidence="9">
    <location>
        <begin position="452"/>
        <end position="476"/>
    </location>
</feature>
<keyword evidence="2 9" id="KW-0813">Transport</keyword>
<evidence type="ECO:0000259" key="12">
    <source>
        <dbReference type="Pfam" id="PF22599"/>
    </source>
</evidence>
<dbReference type="GO" id="GO:0043952">
    <property type="term" value="P:protein transport by the Sec complex"/>
    <property type="evidence" value="ECO:0007669"/>
    <property type="project" value="UniProtKB-UniRule"/>
</dbReference>
<dbReference type="Pfam" id="PF22599">
    <property type="entry name" value="SecDF_P1_head"/>
    <property type="match status" value="1"/>
</dbReference>
<proteinExistence type="inferred from homology"/>
<feature type="domain" description="Protein translocase subunit SecDF P1" evidence="11">
    <location>
        <begin position="101"/>
        <end position="155"/>
    </location>
</feature>
<evidence type="ECO:0000256" key="4">
    <source>
        <dbReference type="ARBA" id="ARBA00022692"/>
    </source>
</evidence>
<protein>
    <recommendedName>
        <fullName evidence="9">Protein translocase subunit SecD</fullName>
    </recommendedName>
</protein>
<comment type="similarity">
    <text evidence="9">Belongs to the SecD/SecF family. SecD subfamily.</text>
</comment>
<dbReference type="NCBIfam" id="TIGR01129">
    <property type="entry name" value="secD"/>
    <property type="match status" value="1"/>
</dbReference>
<comment type="function">
    <text evidence="9">Part of the Sec protein translocase complex. Interacts with the SecYEG preprotein conducting channel. SecDF uses the proton motive force (PMF) to complete protein translocation after the ATP-dependent function of SecA.</text>
</comment>
<dbReference type="InterPro" id="IPR001036">
    <property type="entry name" value="Acrflvin-R"/>
</dbReference>
<comment type="subunit">
    <text evidence="9">Forms a complex with SecF. Part of the essential Sec protein translocation apparatus which comprises SecA, SecYEG and auxiliary proteins SecDF. Other proteins may also be involved.</text>
</comment>
<reference evidence="13 14" key="1">
    <citation type="submission" date="2017-09" db="EMBL/GenBank/DDBJ databases">
        <title>Depth-based differentiation of microbial function through sediment-hosted aquifers and enrichment of novel symbionts in the deep terrestrial subsurface.</title>
        <authorList>
            <person name="Probst A.J."/>
            <person name="Ladd B."/>
            <person name="Jarett J.K."/>
            <person name="Geller-Mcgrath D.E."/>
            <person name="Sieber C.M."/>
            <person name="Emerson J.B."/>
            <person name="Anantharaman K."/>
            <person name="Thomas B.C."/>
            <person name="Malmstrom R."/>
            <person name="Stieglmeier M."/>
            <person name="Klingl A."/>
            <person name="Woyke T."/>
            <person name="Ryan C.M."/>
            <person name="Banfield J.F."/>
        </authorList>
    </citation>
    <scope>NUCLEOTIDE SEQUENCE [LARGE SCALE GENOMIC DNA]</scope>
    <source>
        <strain evidence="13">CG10_big_fil_rev_8_21_14_0_10_50_16</strain>
    </source>
</reference>
<evidence type="ECO:0000313" key="14">
    <source>
        <dbReference type="Proteomes" id="UP000230084"/>
    </source>
</evidence>
<keyword evidence="4 9" id="KW-0812">Transmembrane</keyword>
<dbReference type="EMBL" id="PCYM01000001">
    <property type="protein sequence ID" value="PIR47800.1"/>
    <property type="molecule type" value="Genomic_DNA"/>
</dbReference>
<evidence type="ECO:0000256" key="5">
    <source>
        <dbReference type="ARBA" id="ARBA00022927"/>
    </source>
</evidence>
<keyword evidence="6 9" id="KW-1133">Transmembrane helix</keyword>
<feature type="transmembrane region" description="Helical" evidence="9">
    <location>
        <begin position="27"/>
        <end position="48"/>
    </location>
</feature>
<dbReference type="PRINTS" id="PR00702">
    <property type="entry name" value="ACRIFLAVINRP"/>
</dbReference>
<dbReference type="Gene3D" id="3.30.70.3400">
    <property type="match status" value="1"/>
</dbReference>
<dbReference type="Pfam" id="PF21760">
    <property type="entry name" value="SecD_1st"/>
    <property type="match status" value="1"/>
</dbReference>
<dbReference type="FunFam" id="1.20.1640.10:FF:000004">
    <property type="entry name" value="Protein translocase subunit SecD"/>
    <property type="match status" value="1"/>
</dbReference>
<dbReference type="Proteomes" id="UP000230084">
    <property type="component" value="Unassembled WGS sequence"/>
</dbReference>
<dbReference type="InterPro" id="IPR048634">
    <property type="entry name" value="SecD_SecF_C"/>
</dbReference>
<dbReference type="NCBIfam" id="TIGR00916">
    <property type="entry name" value="2A0604s01"/>
    <property type="match status" value="1"/>
</dbReference>
<sequence>MAYKQFRKQQKEAGKHKQINASVPSKWRLPVGVIGIILLSVIGLGYMFPAQWNATVGKTGLEFKGTPFHLGLDLLGGAHLVYEADLSQVGESERADALRGVRDVIERRVNAFGVAEPVVQLTGDTRIIVELAGIQDVNEAINQIGETPILEFKRPAAVDPDAPDPMEGITVSTDADGNATLVGTDGEPVELTSEIFAALQGNNQWENTELSGAHLKHASVEFDSNTGTPLVSLTFDSEGGEMFGKLTEELIGQKIAIFLDGSVISAPVVQDAIYGGQAQITGSDSIEEARTLAQRLNAGALPVPIELISQQTVGPTLGAISLERSLMAGAIGLVLIALFMLLYYRLPGLLAIAALVVYGVLVLSVFKMGSVTLTLAGIAGLILSIGMAVDANVLIFERLKEELASGRPLDRSIDEAVKRAWSSIRDGNITTLIACVILFGFSSSFIKGFALTLGIGVVASMLTAVVVTRAFLALAARWPLLNKPFLYGVKKMRE</sequence>
<accession>A0A2H0RMV4</accession>
<dbReference type="Gene3D" id="3.30.1360.200">
    <property type="match status" value="1"/>
</dbReference>
<dbReference type="Pfam" id="PF02355">
    <property type="entry name" value="SecD_SecF_C"/>
    <property type="match status" value="1"/>
</dbReference>
<dbReference type="GO" id="GO:0015450">
    <property type="term" value="F:protein-transporting ATPase activity"/>
    <property type="evidence" value="ECO:0007669"/>
    <property type="project" value="InterPro"/>
</dbReference>
<evidence type="ECO:0000256" key="6">
    <source>
        <dbReference type="ARBA" id="ARBA00022989"/>
    </source>
</evidence>
<dbReference type="HAMAP" id="MF_01463_B">
    <property type="entry name" value="SecD_B"/>
    <property type="match status" value="1"/>
</dbReference>
<dbReference type="Gene3D" id="1.20.1640.10">
    <property type="entry name" value="Multidrug efflux transporter AcrB transmembrane domain"/>
    <property type="match status" value="1"/>
</dbReference>
<comment type="caution">
    <text evidence="13">The sequence shown here is derived from an EMBL/GenBank/DDBJ whole genome shotgun (WGS) entry which is preliminary data.</text>
</comment>
<feature type="transmembrane region" description="Helical" evidence="9">
    <location>
        <begin position="349"/>
        <end position="366"/>
    </location>
</feature>
<dbReference type="GO" id="GO:0005886">
    <property type="term" value="C:plasma membrane"/>
    <property type="evidence" value="ECO:0007669"/>
    <property type="project" value="UniProtKB-SubCell"/>
</dbReference>
<keyword evidence="7 9" id="KW-0811">Translocation</keyword>
<dbReference type="PANTHER" id="PTHR30081">
    <property type="entry name" value="PROTEIN-EXPORT MEMBRANE PROTEIN SEC"/>
    <property type="match status" value="1"/>
</dbReference>
<dbReference type="SUPFAM" id="SSF82866">
    <property type="entry name" value="Multidrug efflux transporter AcrB transmembrane domain"/>
    <property type="match status" value="1"/>
</dbReference>
<dbReference type="AlphaFoldDB" id="A0A2H0RMV4"/>
<organism evidence="13 14">
    <name type="scientific">Candidatus Uhrbacteria bacterium CG10_big_fil_rev_8_21_14_0_10_50_16</name>
    <dbReference type="NCBI Taxonomy" id="1975039"/>
    <lineage>
        <taxon>Bacteria</taxon>
        <taxon>Candidatus Uhriibacteriota</taxon>
    </lineage>
</organism>
<evidence type="ECO:0000259" key="10">
    <source>
        <dbReference type="Pfam" id="PF02355"/>
    </source>
</evidence>
<keyword evidence="5 9" id="KW-0653">Protein transport</keyword>
<dbReference type="InterPro" id="IPR054384">
    <property type="entry name" value="SecDF_P1_head"/>
</dbReference>
<evidence type="ECO:0000313" key="13">
    <source>
        <dbReference type="EMBL" id="PIR47800.1"/>
    </source>
</evidence>
<dbReference type="GO" id="GO:0065002">
    <property type="term" value="P:intracellular protein transmembrane transport"/>
    <property type="evidence" value="ECO:0007669"/>
    <property type="project" value="UniProtKB-UniRule"/>
</dbReference>
<dbReference type="InterPro" id="IPR022813">
    <property type="entry name" value="SecD/SecF_arch_bac"/>
</dbReference>
<evidence type="ECO:0000256" key="7">
    <source>
        <dbReference type="ARBA" id="ARBA00023010"/>
    </source>
</evidence>
<feature type="transmembrane region" description="Helical" evidence="9">
    <location>
        <begin position="326"/>
        <end position="344"/>
    </location>
</feature>
<dbReference type="InterPro" id="IPR005791">
    <property type="entry name" value="SecD"/>
</dbReference>
<dbReference type="InterPro" id="IPR055344">
    <property type="entry name" value="SecD_SecF_C_bact"/>
</dbReference>
<feature type="transmembrane region" description="Helical" evidence="9">
    <location>
        <begin position="428"/>
        <end position="446"/>
    </location>
</feature>
<name>A0A2H0RMV4_9BACT</name>
<feature type="transmembrane region" description="Helical" evidence="9">
    <location>
        <begin position="372"/>
        <end position="395"/>
    </location>
</feature>
<gene>
    <name evidence="9 13" type="primary">secD</name>
    <name evidence="13" type="ORF">COV06_00135</name>
</gene>
<dbReference type="InterPro" id="IPR048631">
    <property type="entry name" value="SecD_1st"/>
</dbReference>
<evidence type="ECO:0000256" key="3">
    <source>
        <dbReference type="ARBA" id="ARBA00022475"/>
    </source>
</evidence>
<keyword evidence="3 9" id="KW-1003">Cell membrane</keyword>
<comment type="subcellular location">
    <subcellularLocation>
        <location evidence="1 9">Cell membrane</location>
        <topology evidence="1 9">Multi-pass membrane protein</topology>
    </subcellularLocation>
</comment>
<evidence type="ECO:0000256" key="8">
    <source>
        <dbReference type="ARBA" id="ARBA00023136"/>
    </source>
</evidence>
<evidence type="ECO:0000256" key="1">
    <source>
        <dbReference type="ARBA" id="ARBA00004651"/>
    </source>
</evidence>
<feature type="domain" description="SecDF P1 head subdomain" evidence="12">
    <location>
        <begin position="207"/>
        <end position="303"/>
    </location>
</feature>
<dbReference type="PANTHER" id="PTHR30081:SF1">
    <property type="entry name" value="PROTEIN TRANSLOCASE SUBUNIT SECD"/>
    <property type="match status" value="1"/>
</dbReference>
<dbReference type="GO" id="GO:0006605">
    <property type="term" value="P:protein targeting"/>
    <property type="evidence" value="ECO:0007669"/>
    <property type="project" value="UniProtKB-UniRule"/>
</dbReference>
<evidence type="ECO:0000256" key="2">
    <source>
        <dbReference type="ARBA" id="ARBA00022448"/>
    </source>
</evidence>